<gene>
    <name evidence="1" type="ORF">MCOR_57177</name>
</gene>
<organism evidence="1 2">
    <name type="scientific">Mytilus coruscus</name>
    <name type="common">Sea mussel</name>
    <dbReference type="NCBI Taxonomy" id="42192"/>
    <lineage>
        <taxon>Eukaryota</taxon>
        <taxon>Metazoa</taxon>
        <taxon>Spiralia</taxon>
        <taxon>Lophotrochozoa</taxon>
        <taxon>Mollusca</taxon>
        <taxon>Bivalvia</taxon>
        <taxon>Autobranchia</taxon>
        <taxon>Pteriomorphia</taxon>
        <taxon>Mytilida</taxon>
        <taxon>Mytiloidea</taxon>
        <taxon>Mytilidae</taxon>
        <taxon>Mytilinae</taxon>
        <taxon>Mytilus</taxon>
    </lineage>
</organism>
<dbReference type="AlphaFoldDB" id="A0A6J8F1E9"/>
<evidence type="ECO:0000313" key="1">
    <source>
        <dbReference type="EMBL" id="CAC5425341.1"/>
    </source>
</evidence>
<dbReference type="Proteomes" id="UP000507470">
    <property type="component" value="Unassembled WGS sequence"/>
</dbReference>
<reference evidence="1 2" key="1">
    <citation type="submission" date="2020-06" db="EMBL/GenBank/DDBJ databases">
        <authorList>
            <person name="Li R."/>
            <person name="Bekaert M."/>
        </authorList>
    </citation>
    <scope>NUCLEOTIDE SEQUENCE [LARGE SCALE GENOMIC DNA]</scope>
    <source>
        <strain evidence="2">wild</strain>
    </source>
</reference>
<keyword evidence="2" id="KW-1185">Reference proteome</keyword>
<protein>
    <submittedName>
        <fullName evidence="1">Uncharacterized protein</fullName>
    </submittedName>
</protein>
<dbReference type="EMBL" id="CACVKT020010231">
    <property type="protein sequence ID" value="CAC5425341.1"/>
    <property type="molecule type" value="Genomic_DNA"/>
</dbReference>
<evidence type="ECO:0000313" key="2">
    <source>
        <dbReference type="Proteomes" id="UP000507470"/>
    </source>
</evidence>
<proteinExistence type="predicted"/>
<accession>A0A6J8F1E9</accession>
<name>A0A6J8F1E9_MYTCO</name>
<sequence>MNIKLPPSVCVDGLAAQGTSPSVEAVVRFDSNSDSVHVQKIVSTLSTDNVQYEGTENICTIDISAIVQEQVQLQVENFLKQKLLDLNANVVQAVDKPISTPLHSAIPHFDKFKSYDVQMSTIESNADQVSYHALEENLDDCVLHSPQSCQMYTCIPVEVPQEAPDKTARTNTSKSNPNFNKDNLRAVNLSRKGNICRKNVWGPKGFPDPRKLGLSVNRKKSNLKPPQLLEYLGALFNLKIGIVTPTETRYHSILEIIHIIQKSTDSSSSNSKAFWSDGFICTNKIDNAFKMVYKSNKYIQRNAITAAASSVDIDHRCFRTRLGSSFRNLAFLRNMTKVLPLQLVGVKGSTVSSSKNCTDSKEQSDSDKVGQYDCDKLYQQTRRDTFTKPVLSTFGSLPVEYSEQCK</sequence>